<dbReference type="InterPro" id="IPR019076">
    <property type="entry name" value="Spore_lipoprot_YhcN/YlaJ-like"/>
</dbReference>
<feature type="region of interest" description="Disordered" evidence="1">
    <location>
        <begin position="37"/>
        <end position="76"/>
    </location>
</feature>
<gene>
    <name evidence="2" type="ORF">SAMN04488137_2331</name>
</gene>
<keyword evidence="3" id="KW-1185">Reference proteome</keyword>
<accession>A0A1G9WS60</accession>
<feature type="compositionally biased region" description="Low complexity" evidence="1">
    <location>
        <begin position="57"/>
        <end position="68"/>
    </location>
</feature>
<dbReference type="OrthoDB" id="2988958at2"/>
<keyword evidence="2" id="KW-0449">Lipoprotein</keyword>
<organism evidence="2 3">
    <name type="scientific">Fictibacillus solisalsi</name>
    <dbReference type="NCBI Taxonomy" id="459525"/>
    <lineage>
        <taxon>Bacteria</taxon>
        <taxon>Bacillati</taxon>
        <taxon>Bacillota</taxon>
        <taxon>Bacilli</taxon>
        <taxon>Bacillales</taxon>
        <taxon>Fictibacillaceae</taxon>
        <taxon>Fictibacillus</taxon>
    </lineage>
</organism>
<dbReference type="RefSeq" id="WP_090234701.1">
    <property type="nucleotide sequence ID" value="NZ_FNHW01000001.1"/>
</dbReference>
<protein>
    <submittedName>
        <fullName evidence="2">Sporulation lipoprotein YhcN/YlaJ (Spore_YhcN_YlaJ)</fullName>
    </submittedName>
</protein>
<reference evidence="3" key="1">
    <citation type="submission" date="2016-10" db="EMBL/GenBank/DDBJ databases">
        <authorList>
            <person name="Varghese N."/>
            <person name="Submissions S."/>
        </authorList>
    </citation>
    <scope>NUCLEOTIDE SEQUENCE [LARGE SCALE GENOMIC DNA]</scope>
    <source>
        <strain evidence="3">CGMCC 1.6854</strain>
    </source>
</reference>
<dbReference type="Pfam" id="PF09580">
    <property type="entry name" value="Spore_YhcN_YlaJ"/>
    <property type="match status" value="1"/>
</dbReference>
<dbReference type="Proteomes" id="UP000199544">
    <property type="component" value="Unassembled WGS sequence"/>
</dbReference>
<proteinExistence type="predicted"/>
<feature type="compositionally biased region" description="Basic and acidic residues" evidence="1">
    <location>
        <begin position="43"/>
        <end position="53"/>
    </location>
</feature>
<dbReference type="EMBL" id="FNHW01000001">
    <property type="protein sequence ID" value="SDM86966.1"/>
    <property type="molecule type" value="Genomic_DNA"/>
</dbReference>
<evidence type="ECO:0000313" key="3">
    <source>
        <dbReference type="Proteomes" id="UP000199544"/>
    </source>
</evidence>
<dbReference type="PROSITE" id="PS51257">
    <property type="entry name" value="PROKAR_LIPOPROTEIN"/>
    <property type="match status" value="1"/>
</dbReference>
<sequence length="199" mass="22156">MKPILSGLTVLTLAAGLVGCNTNKGALDRNDNDVRPIGYYNKQGDRDGMDRSKGPVTDMMDNNRTDNNAPRNVGYDQNYDGALAEKIRDRVNRMNNVDDAHVILNDNNVIVGIDTSENNKKTVDHRVYREVKKLVPNRDVRVTTDDNLVNRITNVDNDLQNGKTTREVSSDVKGIMSDIGKAGTDLGNAVKRPFENNRR</sequence>
<name>A0A1G9WS60_9BACL</name>
<dbReference type="STRING" id="459525.SAMN04488137_2331"/>
<evidence type="ECO:0000313" key="2">
    <source>
        <dbReference type="EMBL" id="SDM86966.1"/>
    </source>
</evidence>
<evidence type="ECO:0000256" key="1">
    <source>
        <dbReference type="SAM" id="MobiDB-lite"/>
    </source>
</evidence>
<dbReference type="AlphaFoldDB" id="A0A1G9WS60"/>